<dbReference type="GeneID" id="30999927"/>
<dbReference type="OrthoDB" id="4479638at2759"/>
<evidence type="ECO:0000313" key="2">
    <source>
        <dbReference type="Proteomes" id="UP000214365"/>
    </source>
</evidence>
<dbReference type="EMBL" id="LFMY01000001">
    <property type="protein sequence ID" value="OKL64643.1"/>
    <property type="molecule type" value="Genomic_DNA"/>
</dbReference>
<dbReference type="RefSeq" id="XP_020124764.1">
    <property type="nucleotide sequence ID" value="XM_020259949.1"/>
</dbReference>
<keyword evidence="2" id="KW-1185">Reference proteome</keyword>
<gene>
    <name evidence="1" type="ORF">UA08_00172</name>
</gene>
<name>A0A225AYC8_TALAT</name>
<dbReference type="AlphaFoldDB" id="A0A225AYC8"/>
<proteinExistence type="predicted"/>
<organism evidence="1 2">
    <name type="scientific">Talaromyces atroroseus</name>
    <dbReference type="NCBI Taxonomy" id="1441469"/>
    <lineage>
        <taxon>Eukaryota</taxon>
        <taxon>Fungi</taxon>
        <taxon>Dikarya</taxon>
        <taxon>Ascomycota</taxon>
        <taxon>Pezizomycotina</taxon>
        <taxon>Eurotiomycetes</taxon>
        <taxon>Eurotiomycetidae</taxon>
        <taxon>Eurotiales</taxon>
        <taxon>Trichocomaceae</taxon>
        <taxon>Talaromyces</taxon>
        <taxon>Talaromyces sect. Trachyspermi</taxon>
    </lineage>
</organism>
<accession>A0A225AYC8</accession>
<reference evidence="1 2" key="1">
    <citation type="submission" date="2015-06" db="EMBL/GenBank/DDBJ databases">
        <title>Talaromyces atroroseus IBT 11181 draft genome.</title>
        <authorList>
            <person name="Rasmussen K.B."/>
            <person name="Rasmussen S."/>
            <person name="Petersen B."/>
            <person name="Sicheritz-Ponten T."/>
            <person name="Mortensen U.H."/>
            <person name="Thrane U."/>
        </authorList>
    </citation>
    <scope>NUCLEOTIDE SEQUENCE [LARGE SCALE GENOMIC DNA]</scope>
    <source>
        <strain evidence="1 2">IBT 11181</strain>
    </source>
</reference>
<comment type="caution">
    <text evidence="1">The sequence shown here is derived from an EMBL/GenBank/DDBJ whole genome shotgun (WGS) entry which is preliminary data.</text>
</comment>
<dbReference type="Proteomes" id="UP000214365">
    <property type="component" value="Unassembled WGS sequence"/>
</dbReference>
<sequence length="185" mass="21610">MMMNKSNYILKNKDITGNFDRPLEIPYHHKSTLFPSPSSPLLSPLLRSLTYLSTYQLISRHLLTFYPFLLSILNQPEHQGSTLGRKKSFTETLSNAESTERVQVPAKRHWDVQEKIEILDKLRNLRYFDTETGFLREVPVEKAAESLYVPPHTLKRWVKNEDRIRTTALEPKRRPKPLIAKDPIV</sequence>
<evidence type="ECO:0000313" key="1">
    <source>
        <dbReference type="EMBL" id="OKL64643.1"/>
    </source>
</evidence>
<protein>
    <submittedName>
        <fullName evidence="1">Uncharacterized protein</fullName>
    </submittedName>
</protein>